<comment type="caution">
    <text evidence="4">The sequence shown here is derived from an EMBL/GenBank/DDBJ whole genome shotgun (WGS) entry which is preliminary data.</text>
</comment>
<keyword evidence="5" id="KW-1185">Reference proteome</keyword>
<dbReference type="InterPro" id="IPR000595">
    <property type="entry name" value="cNMP-bd_dom"/>
</dbReference>
<reference evidence="4" key="1">
    <citation type="journal article" date="2023" name="Mol. Biol. Evol.">
        <title>Third-Generation Sequencing Reveals the Adaptive Role of the Epigenome in Three Deep-Sea Polychaetes.</title>
        <authorList>
            <person name="Perez M."/>
            <person name="Aroh O."/>
            <person name="Sun Y."/>
            <person name="Lan Y."/>
            <person name="Juniper S.K."/>
            <person name="Young C.R."/>
            <person name="Angers B."/>
            <person name="Qian P.Y."/>
        </authorList>
    </citation>
    <scope>NUCLEOTIDE SEQUENCE</scope>
    <source>
        <strain evidence="4">P08H-3</strain>
    </source>
</reference>
<sequence length="638" mass="73042">MQVLQKKEFDRPADRTGEDLDIIFSRLRDLKAFEKFHPLLLQQICYYSYYEDLEQGVILFRQGDIGTNWYAVLSGSLDVNISETGEAKDSVTLCTLGVGTAFGESVLNDTPRHATVITNKYCELLRVEQKDFRILWERNKQLMEGLITHYAGLPVLGNPAKQKDNNIDILPPNSNQTTRRHLDKEDMPNPAAPITATPSEELERAGHVIRTVILAHSPHMIRDRKYHLRTYRRCLVGNEMVDWLLQHGAIVHSRNQAVGMWQALLEEGVIIHVCHEHQFKDKYLFYRFYEDDQGIGMIPNPAEKRACEDELPDVLNLLEQIGPDAMMRMILRKLPHERTLEDLEIIYEELLHIKALSHLSTMVKRELASVLIFESHAKAGTVLFSQGDEGKSWYIIMKGSVNVVISGKGVVCTLHEGDDFGKLALVNDAPRAATIVLCEDNCHFLRVDKEDFNRILRDVEANTVRLKEHGKDVLVLEKIPSNIKAPDGTIQSHYKYSVMAGTPEKMLEHLLGTCIGTPCDTSDTFREDFLLTHDTKKISDEYTLVDKKRVIQFVQEWAKTVTTAFWEDKTIQAFLQELQSSVMEDSTEFEELAEEFCYLDREIQKYKSLTQVEPDILLKANDTYLTNIAHHIFDVGCH</sequence>
<dbReference type="InterPro" id="IPR036388">
    <property type="entry name" value="WH-like_DNA-bd_sf"/>
</dbReference>
<organism evidence="4 5">
    <name type="scientific">Paralvinella palmiformis</name>
    <dbReference type="NCBI Taxonomy" id="53620"/>
    <lineage>
        <taxon>Eukaryota</taxon>
        <taxon>Metazoa</taxon>
        <taxon>Spiralia</taxon>
        <taxon>Lophotrochozoa</taxon>
        <taxon>Annelida</taxon>
        <taxon>Polychaeta</taxon>
        <taxon>Sedentaria</taxon>
        <taxon>Canalipalpata</taxon>
        <taxon>Terebellida</taxon>
        <taxon>Terebelliformia</taxon>
        <taxon>Alvinellidae</taxon>
        <taxon>Paralvinella</taxon>
    </lineage>
</organism>
<dbReference type="SUPFAM" id="SSF51206">
    <property type="entry name" value="cAMP-binding domain-like"/>
    <property type="match status" value="2"/>
</dbReference>
<accession>A0AAD9J158</accession>
<evidence type="ECO:0000259" key="3">
    <source>
        <dbReference type="PROSITE" id="PS50186"/>
    </source>
</evidence>
<dbReference type="Gene3D" id="1.10.10.10">
    <property type="entry name" value="Winged helix-like DNA-binding domain superfamily/Winged helix DNA-binding domain"/>
    <property type="match status" value="1"/>
</dbReference>
<dbReference type="CDD" id="cd00038">
    <property type="entry name" value="CAP_ED"/>
    <property type="match status" value="2"/>
</dbReference>
<dbReference type="EMBL" id="JAODUP010000757">
    <property type="protein sequence ID" value="KAK2144439.1"/>
    <property type="molecule type" value="Genomic_DNA"/>
</dbReference>
<dbReference type="SMART" id="SM00049">
    <property type="entry name" value="DEP"/>
    <property type="match status" value="1"/>
</dbReference>
<dbReference type="AlphaFoldDB" id="A0AAD9J158"/>
<dbReference type="PROSITE" id="PS50042">
    <property type="entry name" value="CNMP_BINDING_3"/>
    <property type="match status" value="2"/>
</dbReference>
<feature type="region of interest" description="Disordered" evidence="1">
    <location>
        <begin position="171"/>
        <end position="190"/>
    </location>
</feature>
<dbReference type="Pfam" id="PF00027">
    <property type="entry name" value="cNMP_binding"/>
    <property type="match status" value="2"/>
</dbReference>
<dbReference type="Gene3D" id="2.60.120.10">
    <property type="entry name" value="Jelly Rolls"/>
    <property type="match status" value="2"/>
</dbReference>
<dbReference type="PRINTS" id="PR00103">
    <property type="entry name" value="CAMPKINASE"/>
</dbReference>
<proteinExistence type="predicted"/>
<evidence type="ECO:0000256" key="1">
    <source>
        <dbReference type="SAM" id="MobiDB-lite"/>
    </source>
</evidence>
<dbReference type="Gene3D" id="1.10.8.1240">
    <property type="match status" value="1"/>
</dbReference>
<dbReference type="InterPro" id="IPR036390">
    <property type="entry name" value="WH_DNA-bd_sf"/>
</dbReference>
<evidence type="ECO:0000259" key="2">
    <source>
        <dbReference type="PROSITE" id="PS50042"/>
    </source>
</evidence>
<feature type="domain" description="Cyclic nucleotide-binding" evidence="2">
    <location>
        <begin position="32"/>
        <end position="153"/>
    </location>
</feature>
<dbReference type="SUPFAM" id="SSF48366">
    <property type="entry name" value="Ras GEF"/>
    <property type="match status" value="1"/>
</dbReference>
<dbReference type="PROSITE" id="PS50186">
    <property type="entry name" value="DEP"/>
    <property type="match status" value="1"/>
</dbReference>
<dbReference type="SMART" id="SM00100">
    <property type="entry name" value="cNMP"/>
    <property type="match status" value="2"/>
</dbReference>
<dbReference type="Gene3D" id="1.20.870.10">
    <property type="entry name" value="Son of sevenless (SoS) protein Chain: S domain 1"/>
    <property type="match status" value="2"/>
</dbReference>
<dbReference type="SUPFAM" id="SSF46785">
    <property type="entry name" value="Winged helix' DNA-binding domain"/>
    <property type="match status" value="1"/>
</dbReference>
<dbReference type="PANTHER" id="PTHR23011">
    <property type="entry name" value="CYCLIC NUCLEOTIDE-BINDING DOMAIN CONTAINING PROTEIN"/>
    <property type="match status" value="1"/>
</dbReference>
<feature type="domain" description="DEP" evidence="3">
    <location>
        <begin position="215"/>
        <end position="290"/>
    </location>
</feature>
<dbReference type="FunFam" id="2.60.120.10:FF:000015">
    <property type="entry name" value="Rap guanine nucleotide exchange factor 4"/>
    <property type="match status" value="1"/>
</dbReference>
<protein>
    <recommendedName>
        <fullName evidence="6">Rap guanine nucleotide exchange factor 4</fullName>
    </recommendedName>
</protein>
<dbReference type="Proteomes" id="UP001208570">
    <property type="component" value="Unassembled WGS sequence"/>
</dbReference>
<evidence type="ECO:0008006" key="6">
    <source>
        <dbReference type="Google" id="ProtNLM"/>
    </source>
</evidence>
<feature type="domain" description="Cyclic nucleotide-binding" evidence="2">
    <location>
        <begin position="355"/>
        <end position="456"/>
    </location>
</feature>
<dbReference type="InterPro" id="IPR014710">
    <property type="entry name" value="RmlC-like_jellyroll"/>
</dbReference>
<dbReference type="CDD" id="cd04437">
    <property type="entry name" value="DEP_Epac"/>
    <property type="match status" value="1"/>
</dbReference>
<dbReference type="InterPro" id="IPR023578">
    <property type="entry name" value="Ras_GEF_dom_sf"/>
</dbReference>
<dbReference type="Pfam" id="PF00610">
    <property type="entry name" value="DEP"/>
    <property type="match status" value="1"/>
</dbReference>
<dbReference type="GO" id="GO:0035556">
    <property type="term" value="P:intracellular signal transduction"/>
    <property type="evidence" value="ECO:0007669"/>
    <property type="project" value="InterPro"/>
</dbReference>
<gene>
    <name evidence="4" type="ORF">LSH36_757g01001</name>
</gene>
<dbReference type="InterPro" id="IPR000591">
    <property type="entry name" value="DEP_dom"/>
</dbReference>
<dbReference type="PANTHER" id="PTHR23011:SF28">
    <property type="entry name" value="CYCLIC NUCLEOTIDE-BINDING DOMAIN CONTAINING PROTEIN"/>
    <property type="match status" value="1"/>
</dbReference>
<name>A0AAD9J158_9ANNE</name>
<evidence type="ECO:0000313" key="5">
    <source>
        <dbReference type="Proteomes" id="UP001208570"/>
    </source>
</evidence>
<evidence type="ECO:0000313" key="4">
    <source>
        <dbReference type="EMBL" id="KAK2144439.1"/>
    </source>
</evidence>
<dbReference type="InterPro" id="IPR018490">
    <property type="entry name" value="cNMP-bd_dom_sf"/>
</dbReference>